<gene>
    <name evidence="4" type="ORF">CVT26_006492</name>
</gene>
<comment type="caution">
    <text evidence="4">The sequence shown here is derived from an EMBL/GenBank/DDBJ whole genome shotgun (WGS) entry which is preliminary data.</text>
</comment>
<evidence type="ECO:0008006" key="6">
    <source>
        <dbReference type="Google" id="ProtNLM"/>
    </source>
</evidence>
<proteinExistence type="inferred from homology"/>
<dbReference type="Proteomes" id="UP000284706">
    <property type="component" value="Unassembled WGS sequence"/>
</dbReference>
<dbReference type="Pfam" id="PF11807">
    <property type="entry name" value="UstYa"/>
    <property type="match status" value="1"/>
</dbReference>
<dbReference type="GO" id="GO:0016491">
    <property type="term" value="F:oxidoreductase activity"/>
    <property type="evidence" value="ECO:0007669"/>
    <property type="project" value="UniProtKB-KW"/>
</dbReference>
<protein>
    <recommendedName>
        <fullName evidence="6">Oxidase ustYa</fullName>
    </recommendedName>
</protein>
<dbReference type="InParanoid" id="A0A409W6E5"/>
<dbReference type="PANTHER" id="PTHR33365">
    <property type="entry name" value="YALI0B05434P"/>
    <property type="match status" value="1"/>
</dbReference>
<dbReference type="PANTHER" id="PTHR33365:SF11">
    <property type="entry name" value="TAT PATHWAY SIGNAL SEQUENCE"/>
    <property type="match status" value="1"/>
</dbReference>
<dbReference type="EMBL" id="NHYE01005365">
    <property type="protein sequence ID" value="PPQ74090.1"/>
    <property type="molecule type" value="Genomic_DNA"/>
</dbReference>
<name>A0A409W6E5_9AGAR</name>
<evidence type="ECO:0000313" key="5">
    <source>
        <dbReference type="Proteomes" id="UP000284706"/>
    </source>
</evidence>
<comment type="similarity">
    <text evidence="3">Belongs to the ustYa family.</text>
</comment>
<keyword evidence="5" id="KW-1185">Reference proteome</keyword>
<sequence length="184" mass="21159">MAMFSVKTSILLASVCLFKLIFLLILHEFQLQGYSSTKTLPLPQPMNAVRLFAEDTARYQLYSAPNTDQEWEALVPADGMVYMGQDDQPYMVSMFHQLQCLDVVRRQIVHQSEDGAARQPKEHDALTRHCLNYLRQMVLCRSDTQLDVVYGSPRPVISPDEYQCLDWTVVYDAVRESQGRRPIV</sequence>
<dbReference type="GO" id="GO:0043386">
    <property type="term" value="P:mycotoxin biosynthetic process"/>
    <property type="evidence" value="ECO:0007669"/>
    <property type="project" value="InterPro"/>
</dbReference>
<organism evidence="4 5">
    <name type="scientific">Gymnopilus dilepis</name>
    <dbReference type="NCBI Taxonomy" id="231916"/>
    <lineage>
        <taxon>Eukaryota</taxon>
        <taxon>Fungi</taxon>
        <taxon>Dikarya</taxon>
        <taxon>Basidiomycota</taxon>
        <taxon>Agaricomycotina</taxon>
        <taxon>Agaricomycetes</taxon>
        <taxon>Agaricomycetidae</taxon>
        <taxon>Agaricales</taxon>
        <taxon>Agaricineae</taxon>
        <taxon>Hymenogastraceae</taxon>
        <taxon>Gymnopilus</taxon>
    </lineage>
</organism>
<dbReference type="OrthoDB" id="3687641at2759"/>
<dbReference type="AlphaFoldDB" id="A0A409W6E5"/>
<reference evidence="4 5" key="1">
    <citation type="journal article" date="2018" name="Evol. Lett.">
        <title>Horizontal gene cluster transfer increased hallucinogenic mushroom diversity.</title>
        <authorList>
            <person name="Reynolds H.T."/>
            <person name="Vijayakumar V."/>
            <person name="Gluck-Thaler E."/>
            <person name="Korotkin H.B."/>
            <person name="Matheny P.B."/>
            <person name="Slot J.C."/>
        </authorList>
    </citation>
    <scope>NUCLEOTIDE SEQUENCE [LARGE SCALE GENOMIC DNA]</scope>
    <source>
        <strain evidence="4 5">SRW20</strain>
    </source>
</reference>
<dbReference type="STRING" id="231916.A0A409W6E5"/>
<comment type="pathway">
    <text evidence="1">Mycotoxin biosynthesis.</text>
</comment>
<accession>A0A409W6E5</accession>
<evidence type="ECO:0000313" key="4">
    <source>
        <dbReference type="EMBL" id="PPQ74090.1"/>
    </source>
</evidence>
<evidence type="ECO:0000256" key="3">
    <source>
        <dbReference type="ARBA" id="ARBA00035112"/>
    </source>
</evidence>
<evidence type="ECO:0000256" key="2">
    <source>
        <dbReference type="ARBA" id="ARBA00023002"/>
    </source>
</evidence>
<evidence type="ECO:0000256" key="1">
    <source>
        <dbReference type="ARBA" id="ARBA00004685"/>
    </source>
</evidence>
<dbReference type="InterPro" id="IPR021765">
    <property type="entry name" value="UstYa-like"/>
</dbReference>
<keyword evidence="2" id="KW-0560">Oxidoreductase</keyword>